<dbReference type="AlphaFoldDB" id="A0A427AZ93"/>
<feature type="region of interest" description="Disordered" evidence="1">
    <location>
        <begin position="83"/>
        <end position="113"/>
    </location>
</feature>
<evidence type="ECO:0000313" key="4">
    <source>
        <dbReference type="EMBL" id="RRT81594.1"/>
    </source>
</evidence>
<feature type="domain" description="Late embryogenesis abundant protein LEA-2 subgroup" evidence="3">
    <location>
        <begin position="191"/>
        <end position="290"/>
    </location>
</feature>
<protein>
    <recommendedName>
        <fullName evidence="3">Late embryogenesis abundant protein LEA-2 subgroup domain-containing protein</fullName>
    </recommendedName>
</protein>
<gene>
    <name evidence="4" type="ORF">B296_00012663</name>
</gene>
<dbReference type="PANTHER" id="PTHR31852">
    <property type="entry name" value="LATE EMBRYOGENESIS ABUNDANT (LEA) HYDROXYPROLINE-RICH GLYCOPROTEIN FAMILY"/>
    <property type="match status" value="1"/>
</dbReference>
<organism evidence="4 5">
    <name type="scientific">Ensete ventricosum</name>
    <name type="common">Abyssinian banana</name>
    <name type="synonym">Musa ensete</name>
    <dbReference type="NCBI Taxonomy" id="4639"/>
    <lineage>
        <taxon>Eukaryota</taxon>
        <taxon>Viridiplantae</taxon>
        <taxon>Streptophyta</taxon>
        <taxon>Embryophyta</taxon>
        <taxon>Tracheophyta</taxon>
        <taxon>Spermatophyta</taxon>
        <taxon>Magnoliopsida</taxon>
        <taxon>Liliopsida</taxon>
        <taxon>Zingiberales</taxon>
        <taxon>Musaceae</taxon>
        <taxon>Ensete</taxon>
    </lineage>
</organism>
<evidence type="ECO:0000313" key="5">
    <source>
        <dbReference type="Proteomes" id="UP000287651"/>
    </source>
</evidence>
<name>A0A427AZ93_ENSVE</name>
<dbReference type="InterPro" id="IPR004864">
    <property type="entry name" value="LEA_2"/>
</dbReference>
<dbReference type="Pfam" id="PF03168">
    <property type="entry name" value="LEA_2"/>
    <property type="match status" value="1"/>
</dbReference>
<feature type="transmembrane region" description="Helical" evidence="2">
    <location>
        <begin position="125"/>
        <end position="150"/>
    </location>
</feature>
<proteinExistence type="predicted"/>
<dbReference type="Proteomes" id="UP000287651">
    <property type="component" value="Unassembled WGS sequence"/>
</dbReference>
<keyword evidence="2" id="KW-0812">Transmembrane</keyword>
<reference evidence="4 5" key="1">
    <citation type="journal article" date="2014" name="Agronomy (Basel)">
        <title>A Draft Genome Sequence for Ensete ventricosum, the Drought-Tolerant Tree Against Hunger.</title>
        <authorList>
            <person name="Harrison J."/>
            <person name="Moore K.A."/>
            <person name="Paszkiewicz K."/>
            <person name="Jones T."/>
            <person name="Grant M."/>
            <person name="Ambacheew D."/>
            <person name="Muzemil S."/>
            <person name="Studholme D.J."/>
        </authorList>
    </citation>
    <scope>NUCLEOTIDE SEQUENCE [LARGE SCALE GENOMIC DNA]</scope>
</reference>
<evidence type="ECO:0000256" key="2">
    <source>
        <dbReference type="SAM" id="Phobius"/>
    </source>
</evidence>
<sequence length="311" mass="33238">NKRKGLIPLLHQCADEENKADTTKLESSSSSQVCDPCQLRFLVRNATSFGLEYATVLSGGHEELAFTTQSGTTSPLRTLSLSSAMSTDTEQATPLAVGTKRPDNDEELPAASATRRRSRFQGRCLICGGFCAAILIIIAIVIVVLALTVFKVKEPVMTMNSVTVENLAINFGTPSSSSQLFAVNMTVVADISVKNPNAASVRFGASTTAIYYRAREMGVAYGPPGSARAHRTFRINVTVDVMADRILGDANLFDDLAAGSIAVTTATKVGGRVKVLGMFKHHVDVMMNCSITMAVANQSIVGQNCNQKVRL</sequence>
<keyword evidence="2" id="KW-1133">Transmembrane helix</keyword>
<dbReference type="Gene3D" id="2.60.40.1820">
    <property type="match status" value="1"/>
</dbReference>
<accession>A0A427AZ93</accession>
<comment type="caution">
    <text evidence="4">The sequence shown here is derived from an EMBL/GenBank/DDBJ whole genome shotgun (WGS) entry which is preliminary data.</text>
</comment>
<keyword evidence="2" id="KW-0472">Membrane</keyword>
<evidence type="ECO:0000256" key="1">
    <source>
        <dbReference type="SAM" id="MobiDB-lite"/>
    </source>
</evidence>
<dbReference type="EMBL" id="AMZH03000874">
    <property type="protein sequence ID" value="RRT81594.1"/>
    <property type="molecule type" value="Genomic_DNA"/>
</dbReference>
<feature type="non-terminal residue" evidence="4">
    <location>
        <position position="1"/>
    </location>
</feature>
<dbReference type="InterPro" id="IPR055301">
    <property type="entry name" value="Lea14-like_2"/>
</dbReference>
<evidence type="ECO:0000259" key="3">
    <source>
        <dbReference type="Pfam" id="PF03168"/>
    </source>
</evidence>